<keyword evidence="3" id="KW-1185">Reference proteome</keyword>
<dbReference type="AlphaFoldDB" id="X6MME0"/>
<proteinExistence type="predicted"/>
<accession>X6MME0</accession>
<evidence type="ECO:0000313" key="2">
    <source>
        <dbReference type="EMBL" id="ETO14250.1"/>
    </source>
</evidence>
<keyword evidence="1" id="KW-1133">Transmembrane helix</keyword>
<feature type="transmembrane region" description="Helical" evidence="1">
    <location>
        <begin position="292"/>
        <end position="314"/>
    </location>
</feature>
<comment type="caution">
    <text evidence="2">The sequence shown here is derived from an EMBL/GenBank/DDBJ whole genome shotgun (WGS) entry which is preliminary data.</text>
</comment>
<keyword evidence="1" id="KW-0472">Membrane</keyword>
<protein>
    <submittedName>
        <fullName evidence="2">Uncharacterized protein</fullName>
    </submittedName>
</protein>
<organism evidence="2 3">
    <name type="scientific">Reticulomyxa filosa</name>
    <dbReference type="NCBI Taxonomy" id="46433"/>
    <lineage>
        <taxon>Eukaryota</taxon>
        <taxon>Sar</taxon>
        <taxon>Rhizaria</taxon>
        <taxon>Retaria</taxon>
        <taxon>Foraminifera</taxon>
        <taxon>Monothalamids</taxon>
        <taxon>Reticulomyxidae</taxon>
        <taxon>Reticulomyxa</taxon>
    </lineage>
</organism>
<name>X6MME0_RETFI</name>
<sequence length="320" mass="36829">MKLYLLEPTKEKWLNIMIESHLRNCPCSRSLAESELKKQFTVKELNALIETFITYSSTTKLVFRKKVEQIETLFRHFFDALRLSMEQFLGPEKNILKMYEHWEYFIQGKSTSTLKWSKRSKFWESRRVSSAFVPEWWPKSSSAAMEPWLRRTLYPTCHVISDSSGTDCDHTSKESTLPNRLGRRKVFMFANGLICVAKCVKVNELQGDLALLVVENVQGTLDEKVGKAVLIDEKDTNNIRLSDEIFCIGNPSDVNLESECAEANNFEPKGWHLSYGKVEVLKSCSADTGQSITIFLFIFIHVFYATLIVFSASLQKFSNK</sequence>
<keyword evidence="1" id="KW-0812">Transmembrane</keyword>
<gene>
    <name evidence="2" type="ORF">RFI_23118</name>
</gene>
<dbReference type="EMBL" id="ASPP01020143">
    <property type="protein sequence ID" value="ETO14250.1"/>
    <property type="molecule type" value="Genomic_DNA"/>
</dbReference>
<dbReference type="Proteomes" id="UP000023152">
    <property type="component" value="Unassembled WGS sequence"/>
</dbReference>
<evidence type="ECO:0000313" key="3">
    <source>
        <dbReference type="Proteomes" id="UP000023152"/>
    </source>
</evidence>
<reference evidence="2 3" key="1">
    <citation type="journal article" date="2013" name="Curr. Biol.">
        <title>The Genome of the Foraminiferan Reticulomyxa filosa.</title>
        <authorList>
            <person name="Glockner G."/>
            <person name="Hulsmann N."/>
            <person name="Schleicher M."/>
            <person name="Noegel A.A."/>
            <person name="Eichinger L."/>
            <person name="Gallinger C."/>
            <person name="Pawlowski J."/>
            <person name="Sierra R."/>
            <person name="Euteneuer U."/>
            <person name="Pillet L."/>
            <person name="Moustafa A."/>
            <person name="Platzer M."/>
            <person name="Groth M."/>
            <person name="Szafranski K."/>
            <person name="Schliwa M."/>
        </authorList>
    </citation>
    <scope>NUCLEOTIDE SEQUENCE [LARGE SCALE GENOMIC DNA]</scope>
</reference>
<evidence type="ECO:0000256" key="1">
    <source>
        <dbReference type="SAM" id="Phobius"/>
    </source>
</evidence>
<dbReference type="OrthoDB" id="200917at2759"/>